<keyword evidence="2" id="KW-0808">Transferase</keyword>
<dbReference type="RefSeq" id="WP_208812153.1">
    <property type="nucleotide sequence ID" value="NZ_WVUH01000038.1"/>
</dbReference>
<dbReference type="SUPFAM" id="SSF53756">
    <property type="entry name" value="UDP-Glycosyltransferase/glycogen phosphorylase"/>
    <property type="match status" value="1"/>
</dbReference>
<organism evidence="4 5">
    <name type="scientific">Micromonospora echinofusca</name>
    <dbReference type="NCBI Taxonomy" id="47858"/>
    <lineage>
        <taxon>Bacteria</taxon>
        <taxon>Bacillati</taxon>
        <taxon>Actinomycetota</taxon>
        <taxon>Actinomycetes</taxon>
        <taxon>Micromonosporales</taxon>
        <taxon>Micromonosporaceae</taxon>
        <taxon>Micromonospora</taxon>
    </lineage>
</organism>
<dbReference type="InterPro" id="IPR028098">
    <property type="entry name" value="Glyco_trans_4-like_N"/>
</dbReference>
<comment type="caution">
    <text evidence="4">The sequence shown here is derived from an EMBL/GenBank/DDBJ whole genome shotgun (WGS) entry which is preliminary data.</text>
</comment>
<evidence type="ECO:0000313" key="5">
    <source>
        <dbReference type="Proteomes" id="UP000823521"/>
    </source>
</evidence>
<evidence type="ECO:0000313" key="4">
    <source>
        <dbReference type="EMBL" id="MBO4205812.1"/>
    </source>
</evidence>
<dbReference type="Gene3D" id="3.40.50.2000">
    <property type="entry name" value="Glycogen Phosphorylase B"/>
    <property type="match status" value="2"/>
</dbReference>
<feature type="domain" description="Glycosyltransferase subfamily 4-like N-terminal" evidence="3">
    <location>
        <begin position="27"/>
        <end position="184"/>
    </location>
</feature>
<evidence type="ECO:0000256" key="2">
    <source>
        <dbReference type="ARBA" id="ARBA00022679"/>
    </source>
</evidence>
<proteinExistence type="predicted"/>
<evidence type="ECO:0000256" key="1">
    <source>
        <dbReference type="ARBA" id="ARBA00022676"/>
    </source>
</evidence>
<gene>
    <name evidence="4" type="ORF">GSF22_07305</name>
</gene>
<dbReference type="Proteomes" id="UP000823521">
    <property type="component" value="Unassembled WGS sequence"/>
</dbReference>
<dbReference type="CDD" id="cd03801">
    <property type="entry name" value="GT4_PimA-like"/>
    <property type="match status" value="1"/>
</dbReference>
<keyword evidence="5" id="KW-1185">Reference proteome</keyword>
<dbReference type="EMBL" id="WVUH01000038">
    <property type="protein sequence ID" value="MBO4205812.1"/>
    <property type="molecule type" value="Genomic_DNA"/>
</dbReference>
<dbReference type="Pfam" id="PF13439">
    <property type="entry name" value="Glyco_transf_4"/>
    <property type="match status" value="1"/>
</dbReference>
<dbReference type="PANTHER" id="PTHR12526">
    <property type="entry name" value="GLYCOSYLTRANSFERASE"/>
    <property type="match status" value="1"/>
</dbReference>
<name>A0ABS3VMS1_MICEH</name>
<keyword evidence="1" id="KW-0328">Glycosyltransferase</keyword>
<sequence length="406" mass="44008">MTAPLSGAPATADGTPPLVLLLGAGNSIHVRRWAGALAGRGHRVVVLSWVPAEPIPGVELRVAGGAGRARPTWRWAACRLPATGWWFRQQIHRIRPDVVHVHSVGTAGLLSLVAPQVARRVVTPWGSDLRIAARSRWRAWVAGAALRRADLVVPTSRSVTEEVTRRYRVPADRATTLSWGVDDDLIRARDAVDRAAVRAAFGIPADATVVLSMRTAAPLYRTDEILDAFRRAAPLRPDLHLVLLRGLAPAGALAAQQRCLARAHDVARALPGRITVVDRAVSPTEMFALMRTSAVAVSVPRWDQRSTTVLEAALAGCRLVLADLPAYRELVSDGLLADLVPEPLGPGLAEALLRARPLTEADQQAHRHLIETRESWSHQVEAMRQLYRTVTGWQHVPDAAGSPAPR</sequence>
<protein>
    <submittedName>
        <fullName evidence="4">Glycosyltransferase</fullName>
    </submittedName>
</protein>
<accession>A0ABS3VMS1</accession>
<evidence type="ECO:0000259" key="3">
    <source>
        <dbReference type="Pfam" id="PF13439"/>
    </source>
</evidence>
<dbReference type="PANTHER" id="PTHR12526:SF635">
    <property type="entry name" value="GLYCOSYL TRANSFERASE GROUP 1"/>
    <property type="match status" value="1"/>
</dbReference>
<reference evidence="4 5" key="1">
    <citation type="submission" date="2019-12" db="EMBL/GenBank/DDBJ databases">
        <title>Whole genome sequencing of endophytic Actinobacterium Micromonospora sp. MPMI6T.</title>
        <authorList>
            <person name="Evv R."/>
            <person name="Podile A.R."/>
        </authorList>
    </citation>
    <scope>NUCLEOTIDE SEQUENCE [LARGE SCALE GENOMIC DNA]</scope>
    <source>
        <strain evidence="4 5">MPMI6</strain>
    </source>
</reference>